<protein>
    <submittedName>
        <fullName evidence="2">Uncharacterized protein</fullName>
    </submittedName>
</protein>
<sequence>MTFEHTPERIFRDPSFSGSESDSRRPSAPQPQSRHALRSPRRRSRNKSDKSLKERRNRKIQRDTIAAAEDVMRCYINLFLPADRQLHSPNTGSSGLTYNKESNMLAELRLLVSLLSERYSREAMAGRLEEWQREEIQGIHQFLESPYTLAGTWLDAGSDASCICGAGLPFDECQKCRFEQRNAAFLQYAGGFRPHL</sequence>
<gene>
    <name evidence="2" type="ORF">K431DRAFT_285454</name>
</gene>
<proteinExistence type="predicted"/>
<comment type="caution">
    <text evidence="2">The sequence shown here is derived from an EMBL/GenBank/DDBJ whole genome shotgun (WGS) entry which is preliminary data.</text>
</comment>
<reference evidence="2" key="1">
    <citation type="journal article" date="2020" name="Stud. Mycol.">
        <title>101 Dothideomycetes genomes: a test case for predicting lifestyles and emergence of pathogens.</title>
        <authorList>
            <person name="Haridas S."/>
            <person name="Albert R."/>
            <person name="Binder M."/>
            <person name="Bloem J."/>
            <person name="Labutti K."/>
            <person name="Salamov A."/>
            <person name="Andreopoulos B."/>
            <person name="Baker S."/>
            <person name="Barry K."/>
            <person name="Bills G."/>
            <person name="Bluhm B."/>
            <person name="Cannon C."/>
            <person name="Castanera R."/>
            <person name="Culley D."/>
            <person name="Daum C."/>
            <person name="Ezra D."/>
            <person name="Gonzalez J."/>
            <person name="Henrissat B."/>
            <person name="Kuo A."/>
            <person name="Liang C."/>
            <person name="Lipzen A."/>
            <person name="Lutzoni F."/>
            <person name="Magnuson J."/>
            <person name="Mondo S."/>
            <person name="Nolan M."/>
            <person name="Ohm R."/>
            <person name="Pangilinan J."/>
            <person name="Park H.-J."/>
            <person name="Ramirez L."/>
            <person name="Alfaro M."/>
            <person name="Sun H."/>
            <person name="Tritt A."/>
            <person name="Yoshinaga Y."/>
            <person name="Zwiers L.-H."/>
            <person name="Turgeon B."/>
            <person name="Goodwin S."/>
            <person name="Spatafora J."/>
            <person name="Crous P."/>
            <person name="Grigoriev I."/>
        </authorList>
    </citation>
    <scope>NUCLEOTIDE SEQUENCE</scope>
    <source>
        <strain evidence="2">CBS 116435</strain>
    </source>
</reference>
<organism evidence="2 3">
    <name type="scientific">Polychaeton citri CBS 116435</name>
    <dbReference type="NCBI Taxonomy" id="1314669"/>
    <lineage>
        <taxon>Eukaryota</taxon>
        <taxon>Fungi</taxon>
        <taxon>Dikarya</taxon>
        <taxon>Ascomycota</taxon>
        <taxon>Pezizomycotina</taxon>
        <taxon>Dothideomycetes</taxon>
        <taxon>Dothideomycetidae</taxon>
        <taxon>Capnodiales</taxon>
        <taxon>Capnodiaceae</taxon>
        <taxon>Polychaeton</taxon>
    </lineage>
</organism>
<keyword evidence="3" id="KW-1185">Reference proteome</keyword>
<accession>A0A9P4Q546</accession>
<feature type="compositionally biased region" description="Basic and acidic residues" evidence="1">
    <location>
        <begin position="1"/>
        <end position="12"/>
    </location>
</feature>
<dbReference type="AlphaFoldDB" id="A0A9P4Q546"/>
<dbReference type="EMBL" id="MU003796">
    <property type="protein sequence ID" value="KAF2720767.1"/>
    <property type="molecule type" value="Genomic_DNA"/>
</dbReference>
<feature type="compositionally biased region" description="Basic residues" evidence="1">
    <location>
        <begin position="35"/>
        <end position="45"/>
    </location>
</feature>
<feature type="region of interest" description="Disordered" evidence="1">
    <location>
        <begin position="1"/>
        <end position="61"/>
    </location>
</feature>
<evidence type="ECO:0000313" key="2">
    <source>
        <dbReference type="EMBL" id="KAF2720767.1"/>
    </source>
</evidence>
<evidence type="ECO:0000313" key="3">
    <source>
        <dbReference type="Proteomes" id="UP000799441"/>
    </source>
</evidence>
<dbReference type="Proteomes" id="UP000799441">
    <property type="component" value="Unassembled WGS sequence"/>
</dbReference>
<name>A0A9P4Q546_9PEZI</name>
<evidence type="ECO:0000256" key="1">
    <source>
        <dbReference type="SAM" id="MobiDB-lite"/>
    </source>
</evidence>